<dbReference type="Proteomes" id="UP000050424">
    <property type="component" value="Unassembled WGS sequence"/>
</dbReference>
<dbReference type="OrthoDB" id="2898509at2759"/>
<dbReference type="AlphaFoldDB" id="A0A0N8H5H1"/>
<gene>
    <name evidence="2" type="ORF">AK830_g10406</name>
</gene>
<dbReference type="STRING" id="78410.A0A0N8H5H1"/>
<accession>A0A0N8H5H1</accession>
<sequence length="338" mass="36484">MVAISKVLESNLLASSALPSGLVAVFAGATAGIGEMALKSFAQHTTRPKIYYIGRSQEAGDRLQRELKDLNPEGTYQFVKKDMSLLKNVDDVCRDIKSKEKAINVLFMSQGTLRLGVDTAEGLPLITALGFYSRQRLTANLLPLLQQASSIRRVVTVMAGTKEGPIFADDISGRKVPLLSARGHLCTALTLSLDALARKAPDVSFIHNFPGSVNTNLIRRGDGMILQTLRLVTKAFVSVLGESVASKECGERHAWLCLSGRYPPKETVEGLQGVTSETVALGADGKRGSGVYSLDWDGESASETVVQLLNKYQAEGMVDKVWGHVEGEFKRITGTTSI</sequence>
<evidence type="ECO:0008006" key="4">
    <source>
        <dbReference type="Google" id="ProtNLM"/>
    </source>
</evidence>
<protein>
    <recommendedName>
        <fullName evidence="4">Ketoreductase (KR) domain-containing protein</fullName>
    </recommendedName>
</protein>
<dbReference type="EMBL" id="LKCW01000216">
    <property type="protein sequence ID" value="KPM36156.1"/>
    <property type="molecule type" value="Genomic_DNA"/>
</dbReference>
<dbReference type="PANTHER" id="PTHR47534">
    <property type="entry name" value="YALI0E05731P"/>
    <property type="match status" value="1"/>
</dbReference>
<organism evidence="2 3">
    <name type="scientific">Neonectria ditissima</name>
    <dbReference type="NCBI Taxonomy" id="78410"/>
    <lineage>
        <taxon>Eukaryota</taxon>
        <taxon>Fungi</taxon>
        <taxon>Dikarya</taxon>
        <taxon>Ascomycota</taxon>
        <taxon>Pezizomycotina</taxon>
        <taxon>Sordariomycetes</taxon>
        <taxon>Hypocreomycetidae</taxon>
        <taxon>Hypocreales</taxon>
        <taxon>Nectriaceae</taxon>
        <taxon>Neonectria</taxon>
    </lineage>
</organism>
<dbReference type="Gene3D" id="3.40.50.720">
    <property type="entry name" value="NAD(P)-binding Rossmann-like Domain"/>
    <property type="match status" value="1"/>
</dbReference>
<dbReference type="GO" id="GO:0016491">
    <property type="term" value="F:oxidoreductase activity"/>
    <property type="evidence" value="ECO:0007669"/>
    <property type="project" value="UniProtKB-KW"/>
</dbReference>
<dbReference type="InterPro" id="IPR036291">
    <property type="entry name" value="NAD(P)-bd_dom_sf"/>
</dbReference>
<evidence type="ECO:0000313" key="2">
    <source>
        <dbReference type="EMBL" id="KPM36156.1"/>
    </source>
</evidence>
<name>A0A0N8H5H1_9HYPO</name>
<dbReference type="PANTHER" id="PTHR47534:SF3">
    <property type="entry name" value="ALCOHOL DEHYDROGENASE-LIKE C-TERMINAL DOMAIN-CONTAINING PROTEIN"/>
    <property type="match status" value="1"/>
</dbReference>
<proteinExistence type="predicted"/>
<evidence type="ECO:0000256" key="1">
    <source>
        <dbReference type="ARBA" id="ARBA00023002"/>
    </source>
</evidence>
<keyword evidence="1" id="KW-0560">Oxidoreductase</keyword>
<dbReference type="InterPro" id="IPR052228">
    <property type="entry name" value="Sec_Metab_Biosynth_Oxidored"/>
</dbReference>
<dbReference type="SUPFAM" id="SSF51735">
    <property type="entry name" value="NAD(P)-binding Rossmann-fold domains"/>
    <property type="match status" value="1"/>
</dbReference>
<comment type="caution">
    <text evidence="2">The sequence shown here is derived from an EMBL/GenBank/DDBJ whole genome shotgun (WGS) entry which is preliminary data.</text>
</comment>
<reference evidence="2 3" key="1">
    <citation type="submission" date="2015-09" db="EMBL/GenBank/DDBJ databases">
        <title>Draft genome of a European isolate of the apple canker pathogen Neonectria ditissima.</title>
        <authorList>
            <person name="Gomez-Cortecero A."/>
            <person name="Harrison R.J."/>
            <person name="Armitage A.D."/>
        </authorList>
    </citation>
    <scope>NUCLEOTIDE SEQUENCE [LARGE SCALE GENOMIC DNA]</scope>
    <source>
        <strain evidence="2 3">R09/05</strain>
    </source>
</reference>
<evidence type="ECO:0000313" key="3">
    <source>
        <dbReference type="Proteomes" id="UP000050424"/>
    </source>
</evidence>
<keyword evidence="3" id="KW-1185">Reference proteome</keyword>